<evidence type="ECO:0000256" key="1">
    <source>
        <dbReference type="ARBA" id="ARBA00022448"/>
    </source>
</evidence>
<keyword evidence="2" id="KW-1032">Host cell membrane</keyword>
<keyword evidence="9 17" id="KW-1133">Transmembrane helix</keyword>
<evidence type="ECO:0000256" key="2">
    <source>
        <dbReference type="ARBA" id="ARBA00022511"/>
    </source>
</evidence>
<accession>A0A075EUM4</accession>
<feature type="non-terminal residue" evidence="18">
    <location>
        <position position="1"/>
    </location>
</feature>
<evidence type="ECO:0000256" key="16">
    <source>
        <dbReference type="ARBA" id="ARBA00023303"/>
    </source>
</evidence>
<keyword evidence="15" id="KW-0449">Lipoprotein</keyword>
<evidence type="ECO:0000256" key="3">
    <source>
        <dbReference type="ARBA" id="ARBA00022553"/>
    </source>
</evidence>
<dbReference type="GO" id="GO:0033644">
    <property type="term" value="C:host cell membrane"/>
    <property type="evidence" value="ECO:0007669"/>
    <property type="project" value="UniProtKB-KW"/>
</dbReference>
<evidence type="ECO:0000256" key="13">
    <source>
        <dbReference type="ARBA" id="ARBA00023139"/>
    </source>
</evidence>
<keyword evidence="3" id="KW-0597">Phosphoprotein</keyword>
<evidence type="ECO:0000256" key="11">
    <source>
        <dbReference type="ARBA" id="ARBA00023065"/>
    </source>
</evidence>
<keyword evidence="16" id="KW-0407">Ion channel</keyword>
<dbReference type="GO" id="GO:0015267">
    <property type="term" value="F:channel activity"/>
    <property type="evidence" value="ECO:0007669"/>
    <property type="project" value="UniProtKB-KW"/>
</dbReference>
<protein>
    <submittedName>
        <fullName evidence="18">Putative matrix protein 2</fullName>
    </submittedName>
</protein>
<evidence type="ECO:0000256" key="14">
    <source>
        <dbReference type="ARBA" id="ARBA00023157"/>
    </source>
</evidence>
<keyword evidence="7" id="KW-1043">Host membrane</keyword>
<keyword evidence="12 17" id="KW-0472">Membrane</keyword>
<dbReference type="EMBL" id="KJ942904">
    <property type="protein sequence ID" value="AIE52844.1"/>
    <property type="molecule type" value="Viral_cRNA"/>
</dbReference>
<keyword evidence="1" id="KW-0813">Transport</keyword>
<dbReference type="GO" id="GO:0055036">
    <property type="term" value="C:virion membrane"/>
    <property type="evidence" value="ECO:0007669"/>
    <property type="project" value="InterPro"/>
</dbReference>
<dbReference type="GO" id="GO:0015078">
    <property type="term" value="F:proton transmembrane transporter activity"/>
    <property type="evidence" value="ECO:0007669"/>
    <property type="project" value="InterPro"/>
</dbReference>
<name>A0A075EUM4_9INFA</name>
<evidence type="ECO:0000256" key="10">
    <source>
        <dbReference type="ARBA" id="ARBA00023039"/>
    </source>
</evidence>
<keyword evidence="4 17" id="KW-0812">Transmembrane</keyword>
<evidence type="ECO:0000256" key="15">
    <source>
        <dbReference type="ARBA" id="ARBA00023288"/>
    </source>
</evidence>
<keyword evidence="13" id="KW-0564">Palmitate</keyword>
<keyword evidence="8" id="KW-0735">Signal-anchor</keyword>
<evidence type="ECO:0000256" key="12">
    <source>
        <dbReference type="ARBA" id="ARBA00023136"/>
    </source>
</evidence>
<evidence type="ECO:0000256" key="17">
    <source>
        <dbReference type="SAM" id="Phobius"/>
    </source>
</evidence>
<feature type="transmembrane region" description="Helical" evidence="17">
    <location>
        <begin position="19"/>
        <end position="39"/>
    </location>
</feature>
<gene>
    <name evidence="18" type="primary">M2</name>
    <name evidence="18" type="ORF">CJ93_49990gpM2</name>
</gene>
<organism evidence="18">
    <name type="scientific">Influenza A virus</name>
    <name type="common">A/Santiago/p25d3/2013(H1N1)</name>
    <dbReference type="NCBI Taxonomy" id="1507260"/>
    <lineage>
        <taxon>Viruses</taxon>
        <taxon>Riboviria</taxon>
        <taxon>Orthornavirae</taxon>
        <taxon>Negarnaviricota</taxon>
        <taxon>Polyploviricotina</taxon>
        <taxon>Insthoviricetes</taxon>
        <taxon>Articulavirales</taxon>
        <taxon>Orthomyxoviridae</taxon>
        <taxon>Alphainfluenzavirus</taxon>
        <taxon>Alphainfluenzavirus influenzae</taxon>
        <taxon>Influenza A virus</taxon>
    </lineage>
</organism>
<keyword evidence="6" id="KW-0946">Virion</keyword>
<dbReference type="Gene3D" id="6.10.250.1640">
    <property type="match status" value="1"/>
</dbReference>
<feature type="non-terminal residue" evidence="18">
    <location>
        <position position="42"/>
    </location>
</feature>
<dbReference type="InterPro" id="IPR002089">
    <property type="entry name" value="Flu_M2"/>
</dbReference>
<keyword evidence="11" id="KW-0406">Ion transport</keyword>
<keyword evidence="14" id="KW-1015">Disulfide bond</keyword>
<evidence type="ECO:0000256" key="6">
    <source>
        <dbReference type="ARBA" id="ARBA00022844"/>
    </source>
</evidence>
<evidence type="ECO:0000256" key="4">
    <source>
        <dbReference type="ARBA" id="ARBA00022692"/>
    </source>
</evidence>
<sequence>PTRSEWECRCSGSSDPLVIAANIIGILHLILWITDRLFFKCI</sequence>
<evidence type="ECO:0000256" key="8">
    <source>
        <dbReference type="ARBA" id="ARBA00022968"/>
    </source>
</evidence>
<evidence type="ECO:0000313" key="18">
    <source>
        <dbReference type="EMBL" id="AIE52844.1"/>
    </source>
</evidence>
<keyword evidence="5" id="KW-0375">Hydrogen ion transport</keyword>
<proteinExistence type="predicted"/>
<evidence type="ECO:0000256" key="9">
    <source>
        <dbReference type="ARBA" id="ARBA00022989"/>
    </source>
</evidence>
<reference evidence="18" key="1">
    <citation type="submission" date="2014-05" db="EMBL/GenBank/DDBJ databases">
        <authorList>
            <person name="Wentworth D.E."/>
            <person name="Halpin R.A."/>
            <person name="Bera J."/>
            <person name="Akopov A."/>
            <person name="Mohan M."/>
            <person name="Fedorova N."/>
            <person name="Tsitrin T."/>
            <person name="Puri V."/>
            <person name="Stockwell T."/>
            <person name="Amedeo P."/>
            <person name="Bishop B."/>
            <person name="Gupta N."/>
            <person name="Hoover J."/>
            <person name="Katzel D."/>
            <person name="Schobel S."/>
            <person name="Shrivastava S."/>
            <person name="Medina R.A."/>
            <person name="Ferres M."/>
            <person name="Barrera A."/>
            <person name="Budnik I."/>
            <person name="Marco C."/>
            <person name="Martinez-Valdebenito C."/>
            <person name="Aravena M."/>
            <person name="Gutierrez C."/>
            <person name="Perez R."/>
            <person name="Contreras A."/>
            <person name="Garcia-Sastre A."/>
        </authorList>
    </citation>
    <scope>NUCLEOTIDE SEQUENCE</scope>
    <source>
        <strain evidence="18">A/Santiago/p25d3/2013</strain>
    </source>
</reference>
<dbReference type="Pfam" id="PF00599">
    <property type="entry name" value="Flu_M2"/>
    <property type="match status" value="1"/>
</dbReference>
<keyword evidence="10" id="KW-1182">Viral ion channel</keyword>
<evidence type="ECO:0000256" key="7">
    <source>
        <dbReference type="ARBA" id="ARBA00022870"/>
    </source>
</evidence>
<evidence type="ECO:0000256" key="5">
    <source>
        <dbReference type="ARBA" id="ARBA00022781"/>
    </source>
</evidence>